<sequence>MAIFIALLKMRYHCAGPIKSVDFKISRGLRNFRKIKLQDFDDSTCIGIFRSFTITVKESIAFTWLRLVGNDAERLSTIKISECSSCRRVKNHDENADIYYNGNENDIDRNDDDDDDDDDDDEDDDDDVDDDDDDNDDEKQEEEEEEGEEEQEKQEEEEEKEEKDDDDDDDDDDNHYHHHHQQQQQQHHYHYHTFLKLHIHFNGEK</sequence>
<name>A0AAV3ZLF4_9GAST</name>
<dbReference type="AlphaFoldDB" id="A0AAV3ZLF4"/>
<keyword evidence="3" id="KW-1185">Reference proteome</keyword>
<dbReference type="EMBL" id="BLXT01002468">
    <property type="protein sequence ID" value="GFN94703.1"/>
    <property type="molecule type" value="Genomic_DNA"/>
</dbReference>
<feature type="region of interest" description="Disordered" evidence="1">
    <location>
        <begin position="97"/>
        <end position="188"/>
    </location>
</feature>
<reference evidence="2 3" key="1">
    <citation type="journal article" date="2021" name="Elife">
        <title>Chloroplast acquisition without the gene transfer in kleptoplastic sea slugs, Plakobranchus ocellatus.</title>
        <authorList>
            <person name="Maeda T."/>
            <person name="Takahashi S."/>
            <person name="Yoshida T."/>
            <person name="Shimamura S."/>
            <person name="Takaki Y."/>
            <person name="Nagai Y."/>
            <person name="Toyoda A."/>
            <person name="Suzuki Y."/>
            <person name="Arimoto A."/>
            <person name="Ishii H."/>
            <person name="Satoh N."/>
            <person name="Nishiyama T."/>
            <person name="Hasebe M."/>
            <person name="Maruyama T."/>
            <person name="Minagawa J."/>
            <person name="Obokata J."/>
            <person name="Shigenobu S."/>
        </authorList>
    </citation>
    <scope>NUCLEOTIDE SEQUENCE [LARGE SCALE GENOMIC DNA]</scope>
</reference>
<evidence type="ECO:0000256" key="1">
    <source>
        <dbReference type="SAM" id="MobiDB-lite"/>
    </source>
</evidence>
<gene>
    <name evidence="2" type="ORF">PoB_002120900</name>
</gene>
<accession>A0AAV3ZLF4</accession>
<protein>
    <submittedName>
        <fullName evidence="2">Uncharacterized protein</fullName>
    </submittedName>
</protein>
<evidence type="ECO:0000313" key="3">
    <source>
        <dbReference type="Proteomes" id="UP000735302"/>
    </source>
</evidence>
<proteinExistence type="predicted"/>
<evidence type="ECO:0000313" key="2">
    <source>
        <dbReference type="EMBL" id="GFN94703.1"/>
    </source>
</evidence>
<feature type="compositionally biased region" description="Basic residues" evidence="1">
    <location>
        <begin position="176"/>
        <end position="188"/>
    </location>
</feature>
<organism evidence="2 3">
    <name type="scientific">Plakobranchus ocellatus</name>
    <dbReference type="NCBI Taxonomy" id="259542"/>
    <lineage>
        <taxon>Eukaryota</taxon>
        <taxon>Metazoa</taxon>
        <taxon>Spiralia</taxon>
        <taxon>Lophotrochozoa</taxon>
        <taxon>Mollusca</taxon>
        <taxon>Gastropoda</taxon>
        <taxon>Heterobranchia</taxon>
        <taxon>Euthyneura</taxon>
        <taxon>Panpulmonata</taxon>
        <taxon>Sacoglossa</taxon>
        <taxon>Placobranchoidea</taxon>
        <taxon>Plakobranchidae</taxon>
        <taxon>Plakobranchus</taxon>
    </lineage>
</organism>
<feature type="compositionally biased region" description="Acidic residues" evidence="1">
    <location>
        <begin position="109"/>
        <end position="173"/>
    </location>
</feature>
<comment type="caution">
    <text evidence="2">The sequence shown here is derived from an EMBL/GenBank/DDBJ whole genome shotgun (WGS) entry which is preliminary data.</text>
</comment>
<dbReference type="Proteomes" id="UP000735302">
    <property type="component" value="Unassembled WGS sequence"/>
</dbReference>